<keyword evidence="4 5" id="KW-0472">Membrane</keyword>
<keyword evidence="3 5" id="KW-1133">Transmembrane helix</keyword>
<feature type="transmembrane region" description="Helical" evidence="5">
    <location>
        <begin position="88"/>
        <end position="107"/>
    </location>
</feature>
<feature type="transmembrane region" description="Helical" evidence="5">
    <location>
        <begin position="227"/>
        <end position="244"/>
    </location>
</feature>
<feature type="transmembrane region" description="Helical" evidence="5">
    <location>
        <begin position="251"/>
        <end position="266"/>
    </location>
</feature>
<comment type="subcellular location">
    <subcellularLocation>
        <location evidence="1">Membrane</location>
        <topology evidence="1">Multi-pass membrane protein</topology>
    </subcellularLocation>
</comment>
<dbReference type="EMBL" id="JAGQHS010000022">
    <property type="protein sequence ID" value="MCA9755423.1"/>
    <property type="molecule type" value="Genomic_DNA"/>
</dbReference>
<dbReference type="InterPro" id="IPR051533">
    <property type="entry name" value="WaaL-like"/>
</dbReference>
<feature type="transmembrane region" description="Helical" evidence="5">
    <location>
        <begin position="156"/>
        <end position="175"/>
    </location>
</feature>
<sequence>MTGSGPSSSLLLGPPRRVSWVGWLGFLLLDVAIVAALPKAPLLAGAAVSVLLLVPLVQRPILAAGVAAYGAPLLWPIGLLGFQQVTGYFPTLLLVLPLLAIVGDVTWEFPRFGPRAQRMVRGLQNPLFVCALVFGVWLLIRTIGTPSPLYGRLKTYVYFITSLPLLLVGLVHFGGGIRERDRTFARFVRVTLVVLFLFSVAGIWNSITEFWPYDGRLRVLGMNPIWVARYTGVGIILASTAWAGRGLRARVAVPLLATLTVPFYLAGSRGPLLSLLLALVLWWTLGGRIRLRVSSAAVLVALAALFVLAVEFGFVLQGSPLAEHQASNILRALLLKVVYDQGLLPGLWGLGTGGFAAAAGVGDIRAYPHNILLEIWVELGLVGVLVFLAWVGALVRLAVTRWRAAASLDRDAEAGAAPLDPGVGAEATALDRREPRVGSLFQSERSRLRVLAALTFFTFANAQFSGDISANQFLWLWAGLLAAPILPYAAPRTSPSSASVE</sequence>
<feature type="transmembrane region" description="Helical" evidence="5">
    <location>
        <begin position="20"/>
        <end position="53"/>
    </location>
</feature>
<evidence type="ECO:0000256" key="3">
    <source>
        <dbReference type="ARBA" id="ARBA00022989"/>
    </source>
</evidence>
<feature type="transmembrane region" description="Helical" evidence="5">
    <location>
        <begin position="187"/>
        <end position="207"/>
    </location>
</feature>
<dbReference type="PANTHER" id="PTHR37422:SF13">
    <property type="entry name" value="LIPOPOLYSACCHARIDE BIOSYNTHESIS PROTEIN PA4999-RELATED"/>
    <property type="match status" value="1"/>
</dbReference>
<evidence type="ECO:0000256" key="5">
    <source>
        <dbReference type="SAM" id="Phobius"/>
    </source>
</evidence>
<feature type="transmembrane region" description="Helical" evidence="5">
    <location>
        <begin position="296"/>
        <end position="316"/>
    </location>
</feature>
<feature type="transmembrane region" description="Helical" evidence="5">
    <location>
        <begin position="375"/>
        <end position="399"/>
    </location>
</feature>
<feature type="domain" description="O-antigen ligase-related" evidence="6">
    <location>
        <begin position="256"/>
        <end position="388"/>
    </location>
</feature>
<evidence type="ECO:0000256" key="1">
    <source>
        <dbReference type="ARBA" id="ARBA00004141"/>
    </source>
</evidence>
<reference evidence="7" key="1">
    <citation type="submission" date="2020-04" db="EMBL/GenBank/DDBJ databases">
        <authorList>
            <person name="Zhang T."/>
        </authorList>
    </citation>
    <scope>NUCLEOTIDE SEQUENCE</scope>
    <source>
        <strain evidence="7">HKST-UBA02</strain>
    </source>
</reference>
<name>A0A956SEK9_UNCEI</name>
<evidence type="ECO:0000256" key="2">
    <source>
        <dbReference type="ARBA" id="ARBA00022692"/>
    </source>
</evidence>
<keyword evidence="2 5" id="KW-0812">Transmembrane</keyword>
<feature type="transmembrane region" description="Helical" evidence="5">
    <location>
        <begin position="127"/>
        <end position="144"/>
    </location>
</feature>
<protein>
    <recommendedName>
        <fullName evidence="6">O-antigen ligase-related domain-containing protein</fullName>
    </recommendedName>
</protein>
<gene>
    <name evidence="7" type="ORF">KDA27_06455</name>
</gene>
<dbReference type="Proteomes" id="UP000739538">
    <property type="component" value="Unassembled WGS sequence"/>
</dbReference>
<evidence type="ECO:0000259" key="6">
    <source>
        <dbReference type="Pfam" id="PF04932"/>
    </source>
</evidence>
<reference evidence="7" key="2">
    <citation type="journal article" date="2021" name="Microbiome">
        <title>Successional dynamics and alternative stable states in a saline activated sludge microbial community over 9 years.</title>
        <authorList>
            <person name="Wang Y."/>
            <person name="Ye J."/>
            <person name="Ju F."/>
            <person name="Liu L."/>
            <person name="Boyd J.A."/>
            <person name="Deng Y."/>
            <person name="Parks D.H."/>
            <person name="Jiang X."/>
            <person name="Yin X."/>
            <person name="Woodcroft B.J."/>
            <person name="Tyson G.W."/>
            <person name="Hugenholtz P."/>
            <person name="Polz M.F."/>
            <person name="Zhang T."/>
        </authorList>
    </citation>
    <scope>NUCLEOTIDE SEQUENCE</scope>
    <source>
        <strain evidence="7">HKST-UBA02</strain>
    </source>
</reference>
<dbReference type="Pfam" id="PF04932">
    <property type="entry name" value="Wzy_C"/>
    <property type="match status" value="1"/>
</dbReference>
<dbReference type="GO" id="GO:0016020">
    <property type="term" value="C:membrane"/>
    <property type="evidence" value="ECO:0007669"/>
    <property type="project" value="UniProtKB-SubCell"/>
</dbReference>
<evidence type="ECO:0000313" key="7">
    <source>
        <dbReference type="EMBL" id="MCA9755423.1"/>
    </source>
</evidence>
<dbReference type="PANTHER" id="PTHR37422">
    <property type="entry name" value="TEICHURONIC ACID BIOSYNTHESIS PROTEIN TUAE"/>
    <property type="match status" value="1"/>
</dbReference>
<feature type="transmembrane region" description="Helical" evidence="5">
    <location>
        <begin position="60"/>
        <end position="82"/>
    </location>
</feature>
<feature type="transmembrane region" description="Helical" evidence="5">
    <location>
        <begin position="472"/>
        <end position="490"/>
    </location>
</feature>
<comment type="caution">
    <text evidence="7">The sequence shown here is derived from an EMBL/GenBank/DDBJ whole genome shotgun (WGS) entry which is preliminary data.</text>
</comment>
<evidence type="ECO:0000256" key="4">
    <source>
        <dbReference type="ARBA" id="ARBA00023136"/>
    </source>
</evidence>
<dbReference type="InterPro" id="IPR007016">
    <property type="entry name" value="O-antigen_ligase-rel_domated"/>
</dbReference>
<proteinExistence type="predicted"/>
<dbReference type="AlphaFoldDB" id="A0A956SEK9"/>
<accession>A0A956SEK9</accession>
<organism evidence="7 8">
    <name type="scientific">Eiseniibacteriota bacterium</name>
    <dbReference type="NCBI Taxonomy" id="2212470"/>
    <lineage>
        <taxon>Bacteria</taxon>
        <taxon>Candidatus Eiseniibacteriota</taxon>
    </lineage>
</organism>
<evidence type="ECO:0000313" key="8">
    <source>
        <dbReference type="Proteomes" id="UP000739538"/>
    </source>
</evidence>